<evidence type="ECO:0000313" key="7">
    <source>
        <dbReference type="EMBL" id="WFD24943.1"/>
    </source>
</evidence>
<evidence type="ECO:0000256" key="2">
    <source>
        <dbReference type="ARBA" id="ARBA00022692"/>
    </source>
</evidence>
<dbReference type="Pfam" id="PF04116">
    <property type="entry name" value="FA_hydroxylase"/>
    <property type="match status" value="1"/>
</dbReference>
<feature type="transmembrane region" description="Helical" evidence="5">
    <location>
        <begin position="37"/>
        <end position="57"/>
    </location>
</feature>
<evidence type="ECO:0000313" key="8">
    <source>
        <dbReference type="Proteomes" id="UP001214415"/>
    </source>
</evidence>
<gene>
    <name evidence="7" type="primary">SUR2</name>
    <name evidence="7" type="ORF">MEQU1_003650</name>
</gene>
<accession>A0AAF0EG69</accession>
<evidence type="ECO:0000256" key="3">
    <source>
        <dbReference type="ARBA" id="ARBA00022989"/>
    </source>
</evidence>
<dbReference type="GO" id="GO:0008610">
    <property type="term" value="P:lipid biosynthetic process"/>
    <property type="evidence" value="ECO:0007669"/>
    <property type="project" value="InterPro"/>
</dbReference>
<proteinExistence type="predicted"/>
<organism evidence="7 8">
    <name type="scientific">Malassezia equina</name>
    <dbReference type="NCBI Taxonomy" id="1381935"/>
    <lineage>
        <taxon>Eukaryota</taxon>
        <taxon>Fungi</taxon>
        <taxon>Dikarya</taxon>
        <taxon>Basidiomycota</taxon>
        <taxon>Ustilaginomycotina</taxon>
        <taxon>Malasseziomycetes</taxon>
        <taxon>Malasseziales</taxon>
        <taxon>Malasseziaceae</taxon>
        <taxon>Malassezia</taxon>
    </lineage>
</organism>
<comment type="subcellular location">
    <subcellularLocation>
        <location evidence="1">Membrane</location>
    </subcellularLocation>
</comment>
<dbReference type="PANTHER" id="PTHR11863">
    <property type="entry name" value="STEROL DESATURASE"/>
    <property type="match status" value="1"/>
</dbReference>
<evidence type="ECO:0000256" key="1">
    <source>
        <dbReference type="ARBA" id="ARBA00004370"/>
    </source>
</evidence>
<reference evidence="7" key="1">
    <citation type="submission" date="2023-03" db="EMBL/GenBank/DDBJ databases">
        <title>Mating type loci evolution in Malassezia.</title>
        <authorList>
            <person name="Coelho M.A."/>
        </authorList>
    </citation>
    <scope>NUCLEOTIDE SEQUENCE</scope>
    <source>
        <strain evidence="7">CBS 12830</strain>
    </source>
</reference>
<dbReference type="Proteomes" id="UP001214415">
    <property type="component" value="Chromosome 8"/>
</dbReference>
<dbReference type="InterPro" id="IPR050307">
    <property type="entry name" value="Sterol_Desaturase_Related"/>
</dbReference>
<dbReference type="GO" id="GO:0016020">
    <property type="term" value="C:membrane"/>
    <property type="evidence" value="ECO:0007669"/>
    <property type="project" value="UniProtKB-SubCell"/>
</dbReference>
<feature type="transmembrane region" description="Helical" evidence="5">
    <location>
        <begin position="87"/>
        <end position="106"/>
    </location>
</feature>
<dbReference type="GO" id="GO:0005506">
    <property type="term" value="F:iron ion binding"/>
    <property type="evidence" value="ECO:0007669"/>
    <property type="project" value="InterPro"/>
</dbReference>
<evidence type="ECO:0000259" key="6">
    <source>
        <dbReference type="Pfam" id="PF04116"/>
    </source>
</evidence>
<keyword evidence="3 5" id="KW-1133">Transmembrane helix</keyword>
<dbReference type="EMBL" id="CP119907">
    <property type="protein sequence ID" value="WFD24943.1"/>
    <property type="molecule type" value="Genomic_DNA"/>
</dbReference>
<dbReference type="GO" id="GO:0102772">
    <property type="term" value="F:sphingolipid C4-monooxygenase activity"/>
    <property type="evidence" value="ECO:0007669"/>
    <property type="project" value="UniProtKB-EC"/>
</dbReference>
<feature type="domain" description="Fatty acid hydroxylase" evidence="6">
    <location>
        <begin position="167"/>
        <end position="303"/>
    </location>
</feature>
<dbReference type="InterPro" id="IPR006694">
    <property type="entry name" value="Fatty_acid_hydroxylase"/>
</dbReference>
<dbReference type="EC" id="1.14.18.5" evidence="7"/>
<keyword evidence="7" id="KW-0560">Oxidoreductase</keyword>
<feature type="transmembrane region" description="Helical" evidence="5">
    <location>
        <begin position="155"/>
        <end position="175"/>
    </location>
</feature>
<keyword evidence="4 5" id="KW-0472">Membrane</keyword>
<sequence length="368" mass="42651">MEGAWVSAKDVAVLVERTAPFFYHDRAQFFSFISDKYLSLAVPVIVYWSTCLWYHALDVWRPAWSEKYRLHPPEEVTKRNRVSMTRVILMVLLQHLIQTLLGVLLMENTPSSALTGMRTDVDPVRDVTSMLAWARQLHAYVHVSDVLLVRATIAMYWWGVPWLQFWFGCFLMDAWQYALHRTMHEVRFLYRLMHSHHHRLYVPYAFGALYNHPLEGMLLDTMGAELARLGSRMTLRQAAVFFTISTFKTVCDHGGYAFPWYLNPVQLLFPNNAEYHDVHHQSQGLRYNYSQPFFVHFDTLLGTRVDPADFARRLEKKSVRAKPGVDDNDVPAPMPAPRTHSPYTTASVWSTALFMAMLAMPIATYSLL</sequence>
<evidence type="ECO:0000256" key="4">
    <source>
        <dbReference type="ARBA" id="ARBA00023136"/>
    </source>
</evidence>
<evidence type="ECO:0000256" key="5">
    <source>
        <dbReference type="SAM" id="Phobius"/>
    </source>
</evidence>
<name>A0AAF0EG69_9BASI</name>
<protein>
    <submittedName>
        <fullName evidence="7">Sphingolipid C4-monooxygenase</fullName>
        <ecNumber evidence="7">1.14.18.5</ecNumber>
    </submittedName>
</protein>
<keyword evidence="2 5" id="KW-0812">Transmembrane</keyword>
<dbReference type="AlphaFoldDB" id="A0AAF0EG69"/>
<keyword evidence="8" id="KW-1185">Reference proteome</keyword>
<feature type="transmembrane region" description="Helical" evidence="5">
    <location>
        <begin position="348"/>
        <end position="367"/>
    </location>
</feature>